<dbReference type="EC" id="2.7.13.3" evidence="3"/>
<dbReference type="InterPro" id="IPR036890">
    <property type="entry name" value="HATPase_C_sf"/>
</dbReference>
<evidence type="ECO:0000256" key="8">
    <source>
        <dbReference type="ARBA" id="ARBA00022989"/>
    </source>
</evidence>
<dbReference type="SMART" id="SM00388">
    <property type="entry name" value="HisKA"/>
    <property type="match status" value="1"/>
</dbReference>
<dbReference type="PANTHER" id="PTHR45436:SF5">
    <property type="entry name" value="SENSOR HISTIDINE KINASE TRCS"/>
    <property type="match status" value="1"/>
</dbReference>
<dbReference type="PROSITE" id="PS50885">
    <property type="entry name" value="HAMP"/>
    <property type="match status" value="1"/>
</dbReference>
<evidence type="ECO:0000313" key="14">
    <source>
        <dbReference type="EMBL" id="GAA2884207.1"/>
    </source>
</evidence>
<evidence type="ECO:0000256" key="11">
    <source>
        <dbReference type="SAM" id="SignalP"/>
    </source>
</evidence>
<feature type="chain" id="PRO_5045075760" description="histidine kinase" evidence="11">
    <location>
        <begin position="27"/>
        <end position="438"/>
    </location>
</feature>
<dbReference type="Pfam" id="PF02518">
    <property type="entry name" value="HATPase_c"/>
    <property type="match status" value="1"/>
</dbReference>
<name>A0ABN3W2H8_9ACTN</name>
<dbReference type="CDD" id="cd00075">
    <property type="entry name" value="HATPase"/>
    <property type="match status" value="1"/>
</dbReference>
<comment type="caution">
    <text evidence="14">The sequence shown here is derived from an EMBL/GenBank/DDBJ whole genome shotgun (WGS) entry which is preliminary data.</text>
</comment>
<evidence type="ECO:0000256" key="5">
    <source>
        <dbReference type="ARBA" id="ARBA00022679"/>
    </source>
</evidence>
<dbReference type="RefSeq" id="WP_344975564.1">
    <property type="nucleotide sequence ID" value="NZ_BAAAVI010000036.1"/>
</dbReference>
<comment type="catalytic activity">
    <reaction evidence="1">
        <text>ATP + protein L-histidine = ADP + protein N-phospho-L-histidine.</text>
        <dbReference type="EC" id="2.7.13.3"/>
    </reaction>
</comment>
<evidence type="ECO:0000256" key="1">
    <source>
        <dbReference type="ARBA" id="ARBA00000085"/>
    </source>
</evidence>
<accession>A0ABN3W2H8</accession>
<feature type="domain" description="HAMP" evidence="13">
    <location>
        <begin position="171"/>
        <end position="224"/>
    </location>
</feature>
<dbReference type="Proteomes" id="UP001500831">
    <property type="component" value="Unassembled WGS sequence"/>
</dbReference>
<dbReference type="SUPFAM" id="SSF158472">
    <property type="entry name" value="HAMP domain-like"/>
    <property type="match status" value="1"/>
</dbReference>
<evidence type="ECO:0000256" key="10">
    <source>
        <dbReference type="ARBA" id="ARBA00023136"/>
    </source>
</evidence>
<dbReference type="InterPro" id="IPR050428">
    <property type="entry name" value="TCS_sensor_his_kinase"/>
</dbReference>
<keyword evidence="11" id="KW-0732">Signal</keyword>
<evidence type="ECO:0000256" key="3">
    <source>
        <dbReference type="ARBA" id="ARBA00012438"/>
    </source>
</evidence>
<dbReference type="InterPro" id="IPR003594">
    <property type="entry name" value="HATPase_dom"/>
</dbReference>
<dbReference type="SMART" id="SM00387">
    <property type="entry name" value="HATPase_c"/>
    <property type="match status" value="1"/>
</dbReference>
<keyword evidence="9" id="KW-0902">Two-component regulatory system</keyword>
<protein>
    <recommendedName>
        <fullName evidence="3">histidine kinase</fullName>
        <ecNumber evidence="3">2.7.13.3</ecNumber>
    </recommendedName>
</protein>
<comment type="subcellular location">
    <subcellularLocation>
        <location evidence="2">Cell membrane</location>
    </subcellularLocation>
</comment>
<dbReference type="CDD" id="cd00082">
    <property type="entry name" value="HisKA"/>
    <property type="match status" value="1"/>
</dbReference>
<organism evidence="14 15">
    <name type="scientific">Streptosporangium fragile</name>
    <dbReference type="NCBI Taxonomy" id="46186"/>
    <lineage>
        <taxon>Bacteria</taxon>
        <taxon>Bacillati</taxon>
        <taxon>Actinomycetota</taxon>
        <taxon>Actinomycetes</taxon>
        <taxon>Streptosporangiales</taxon>
        <taxon>Streptosporangiaceae</taxon>
        <taxon>Streptosporangium</taxon>
    </lineage>
</organism>
<sequence length="438" mass="47751">MRLRLTLVAVATAVASGIALSTVATAALYGLADRFTTEEAASSTLEIVHTAQGRLPPVLPAGRTDGIQVLDTRGQIIAATPNLRGAPRIANFVPSGTAVREDRRLCDVPRFPGRCMEIIAFRISEPGGDRVVYAADEPVPWYVHPGLFAFIVGASLITVVLSGIGAHRTVTEALEPVKEIRGKLEEITATDLGRRVPVPDARDEIRQLAETINQTLDRLEAAAEQQRRFASDASHDLRSPLTAMRAQVEEALHYPEDVDWKPKAHEMLTSLDRLQAIVADLLMLARLDSGVPAARERIDLGAMIGEELDRRRRGVEVIRELKPGVTVTGDRLRLARLLTNLMDNAERHAVSQIRVRVGEEDGTAVLEVLDDGAGIAPEHREVIFQRFTRLDAARNRDAGGTGLGLPIAREVAETHGGTLKVEDSPRGARFVLRLPRTD</sequence>
<dbReference type="Pfam" id="PF00512">
    <property type="entry name" value="HisKA"/>
    <property type="match status" value="1"/>
</dbReference>
<dbReference type="Pfam" id="PF00672">
    <property type="entry name" value="HAMP"/>
    <property type="match status" value="1"/>
</dbReference>
<evidence type="ECO:0000313" key="15">
    <source>
        <dbReference type="Proteomes" id="UP001500831"/>
    </source>
</evidence>
<dbReference type="Gene3D" id="1.10.287.130">
    <property type="match status" value="1"/>
</dbReference>
<feature type="signal peptide" evidence="11">
    <location>
        <begin position="1"/>
        <end position="26"/>
    </location>
</feature>
<dbReference type="EMBL" id="BAAAVI010000036">
    <property type="protein sequence ID" value="GAA2884207.1"/>
    <property type="molecule type" value="Genomic_DNA"/>
</dbReference>
<keyword evidence="6" id="KW-0812">Transmembrane</keyword>
<evidence type="ECO:0000256" key="9">
    <source>
        <dbReference type="ARBA" id="ARBA00023012"/>
    </source>
</evidence>
<evidence type="ECO:0000259" key="12">
    <source>
        <dbReference type="PROSITE" id="PS50109"/>
    </source>
</evidence>
<evidence type="ECO:0000259" key="13">
    <source>
        <dbReference type="PROSITE" id="PS50885"/>
    </source>
</evidence>
<dbReference type="SMART" id="SM00304">
    <property type="entry name" value="HAMP"/>
    <property type="match status" value="1"/>
</dbReference>
<dbReference type="InterPro" id="IPR003661">
    <property type="entry name" value="HisK_dim/P_dom"/>
</dbReference>
<dbReference type="PRINTS" id="PR00344">
    <property type="entry name" value="BCTRLSENSOR"/>
</dbReference>
<keyword evidence="15" id="KW-1185">Reference proteome</keyword>
<dbReference type="CDD" id="cd06225">
    <property type="entry name" value="HAMP"/>
    <property type="match status" value="1"/>
</dbReference>
<dbReference type="InterPro" id="IPR005467">
    <property type="entry name" value="His_kinase_dom"/>
</dbReference>
<evidence type="ECO:0000256" key="2">
    <source>
        <dbReference type="ARBA" id="ARBA00004236"/>
    </source>
</evidence>
<dbReference type="SUPFAM" id="SSF55874">
    <property type="entry name" value="ATPase domain of HSP90 chaperone/DNA topoisomerase II/histidine kinase"/>
    <property type="match status" value="1"/>
</dbReference>
<dbReference type="InterPro" id="IPR036097">
    <property type="entry name" value="HisK_dim/P_sf"/>
</dbReference>
<keyword evidence="7" id="KW-0418">Kinase</keyword>
<keyword evidence="8" id="KW-1133">Transmembrane helix</keyword>
<dbReference type="PROSITE" id="PS50109">
    <property type="entry name" value="HIS_KIN"/>
    <property type="match status" value="1"/>
</dbReference>
<evidence type="ECO:0000256" key="4">
    <source>
        <dbReference type="ARBA" id="ARBA00022553"/>
    </source>
</evidence>
<dbReference type="PANTHER" id="PTHR45436">
    <property type="entry name" value="SENSOR HISTIDINE KINASE YKOH"/>
    <property type="match status" value="1"/>
</dbReference>
<keyword evidence="10" id="KW-0472">Membrane</keyword>
<feature type="domain" description="Histidine kinase" evidence="12">
    <location>
        <begin position="232"/>
        <end position="438"/>
    </location>
</feature>
<dbReference type="Gene3D" id="3.30.565.10">
    <property type="entry name" value="Histidine kinase-like ATPase, C-terminal domain"/>
    <property type="match status" value="1"/>
</dbReference>
<gene>
    <name evidence="14" type="ORF">GCM10010517_47530</name>
</gene>
<keyword evidence="4" id="KW-0597">Phosphoprotein</keyword>
<evidence type="ECO:0000256" key="7">
    <source>
        <dbReference type="ARBA" id="ARBA00022777"/>
    </source>
</evidence>
<keyword evidence="5" id="KW-0808">Transferase</keyword>
<dbReference type="InterPro" id="IPR003660">
    <property type="entry name" value="HAMP_dom"/>
</dbReference>
<reference evidence="14 15" key="1">
    <citation type="journal article" date="2019" name="Int. J. Syst. Evol. Microbiol.">
        <title>The Global Catalogue of Microorganisms (GCM) 10K type strain sequencing project: providing services to taxonomists for standard genome sequencing and annotation.</title>
        <authorList>
            <consortium name="The Broad Institute Genomics Platform"/>
            <consortium name="The Broad Institute Genome Sequencing Center for Infectious Disease"/>
            <person name="Wu L."/>
            <person name="Ma J."/>
        </authorList>
    </citation>
    <scope>NUCLEOTIDE SEQUENCE [LARGE SCALE GENOMIC DNA]</scope>
    <source>
        <strain evidence="14 15">JCM 6242</strain>
    </source>
</reference>
<evidence type="ECO:0000256" key="6">
    <source>
        <dbReference type="ARBA" id="ARBA00022692"/>
    </source>
</evidence>
<dbReference type="SUPFAM" id="SSF47384">
    <property type="entry name" value="Homodimeric domain of signal transducing histidine kinase"/>
    <property type="match status" value="1"/>
</dbReference>
<dbReference type="InterPro" id="IPR004358">
    <property type="entry name" value="Sig_transdc_His_kin-like_C"/>
</dbReference>
<proteinExistence type="predicted"/>